<name>A0A2T0RFP0_9RHOB</name>
<comment type="caution">
    <text evidence="2">The sequence shown here is derived from an EMBL/GenBank/DDBJ whole genome shotgun (WGS) entry which is preliminary data.</text>
</comment>
<feature type="non-terminal residue" evidence="2">
    <location>
        <position position="126"/>
    </location>
</feature>
<reference evidence="2 3" key="1">
    <citation type="submission" date="2018-03" db="EMBL/GenBank/DDBJ databases">
        <title>Genomic Encyclopedia of Archaeal and Bacterial Type Strains, Phase II (KMG-II): from individual species to whole genera.</title>
        <authorList>
            <person name="Goeker M."/>
        </authorList>
    </citation>
    <scope>NUCLEOTIDE SEQUENCE [LARGE SCALE GENOMIC DNA]</scope>
    <source>
        <strain evidence="2 3">DSM 29328</strain>
    </source>
</reference>
<dbReference type="Pfam" id="PF13737">
    <property type="entry name" value="DDE_Tnp_1_5"/>
    <property type="match status" value="1"/>
</dbReference>
<accession>A0A2T0RFP0</accession>
<dbReference type="AlphaFoldDB" id="A0A2T0RFP0"/>
<dbReference type="Proteomes" id="UP000239480">
    <property type="component" value="Unassembled WGS sequence"/>
</dbReference>
<protein>
    <submittedName>
        <fullName evidence="2">DDE family transposase</fullName>
    </submittedName>
</protein>
<dbReference type="InterPro" id="IPR025668">
    <property type="entry name" value="Tnp_DDE_dom"/>
</dbReference>
<evidence type="ECO:0000313" key="2">
    <source>
        <dbReference type="EMBL" id="PRY19959.1"/>
    </source>
</evidence>
<feature type="domain" description="Transposase DDE" evidence="1">
    <location>
        <begin position="22"/>
        <end position="126"/>
    </location>
</feature>
<dbReference type="EMBL" id="PVTD01000016">
    <property type="protein sequence ID" value="PRY19959.1"/>
    <property type="molecule type" value="Genomic_DNA"/>
</dbReference>
<evidence type="ECO:0000259" key="1">
    <source>
        <dbReference type="Pfam" id="PF13737"/>
    </source>
</evidence>
<evidence type="ECO:0000313" key="3">
    <source>
        <dbReference type="Proteomes" id="UP000239480"/>
    </source>
</evidence>
<organism evidence="2 3">
    <name type="scientific">Aliiruegeria haliotis</name>
    <dbReference type="NCBI Taxonomy" id="1280846"/>
    <lineage>
        <taxon>Bacteria</taxon>
        <taxon>Pseudomonadati</taxon>
        <taxon>Pseudomonadota</taxon>
        <taxon>Alphaproteobacteria</taxon>
        <taxon>Rhodobacterales</taxon>
        <taxon>Roseobacteraceae</taxon>
        <taxon>Aliiruegeria</taxon>
    </lineage>
</organism>
<sequence length="126" mass="14197">MSSWAPTKYKTSNWSAYNVSLKRRGLLSIWFEPQMVRIPPPTGKRGRRQHFSDAAIQTCLTMKVLFGLTIRQTTGFIESLLKLVGLGREVPDFSTLCRRQKTLNVNLPYRGGTGPLNLLIDSTGIK</sequence>
<proteinExistence type="predicted"/>
<keyword evidence="3" id="KW-1185">Reference proteome</keyword>
<dbReference type="RefSeq" id="WP_146136761.1">
    <property type="nucleotide sequence ID" value="NZ_PVTD01000016.1"/>
</dbReference>
<gene>
    <name evidence="2" type="ORF">CLV78_11649</name>
</gene>